<dbReference type="InterPro" id="IPR006084">
    <property type="entry name" value="XPG/Rad2"/>
</dbReference>
<dbReference type="PANTHER" id="PTHR11081">
    <property type="entry name" value="FLAP ENDONUCLEASE FAMILY MEMBER"/>
    <property type="match status" value="1"/>
</dbReference>
<reference evidence="6 7" key="1">
    <citation type="submission" date="2016-07" db="EMBL/GenBank/DDBJ databases">
        <title>Pervasive Adenine N6-methylation of Active Genes in Fungi.</title>
        <authorList>
            <consortium name="DOE Joint Genome Institute"/>
            <person name="Mondo S.J."/>
            <person name="Dannebaum R.O."/>
            <person name="Kuo R.C."/>
            <person name="Labutti K."/>
            <person name="Haridas S."/>
            <person name="Kuo A."/>
            <person name="Salamov A."/>
            <person name="Ahrendt S.R."/>
            <person name="Lipzen A."/>
            <person name="Sullivan W."/>
            <person name="Andreopoulos W.B."/>
            <person name="Clum A."/>
            <person name="Lindquist E."/>
            <person name="Daum C."/>
            <person name="Ramamoorthy G.K."/>
            <person name="Gryganskyi A."/>
            <person name="Culley D."/>
            <person name="Magnuson J.K."/>
            <person name="James T.Y."/>
            <person name="O'Malley M.A."/>
            <person name="Stajich J.E."/>
            <person name="Spatafora J.W."/>
            <person name="Visel A."/>
            <person name="Grigoriev I.V."/>
        </authorList>
    </citation>
    <scope>NUCLEOTIDE SEQUENCE [LARGE SCALE GENOMIC DNA]</scope>
    <source>
        <strain evidence="6 7">CBS 129021</strain>
    </source>
</reference>
<feature type="region of interest" description="Disordered" evidence="3">
    <location>
        <begin position="1"/>
        <end position="33"/>
    </location>
</feature>
<organism evidence="6 7">
    <name type="scientific">Pseudomassariella vexata</name>
    <dbReference type="NCBI Taxonomy" id="1141098"/>
    <lineage>
        <taxon>Eukaryota</taxon>
        <taxon>Fungi</taxon>
        <taxon>Dikarya</taxon>
        <taxon>Ascomycota</taxon>
        <taxon>Pezizomycotina</taxon>
        <taxon>Sordariomycetes</taxon>
        <taxon>Xylariomycetidae</taxon>
        <taxon>Amphisphaeriales</taxon>
        <taxon>Pseudomassariaceae</taxon>
        <taxon>Pseudomassariella</taxon>
    </lineage>
</organism>
<evidence type="ECO:0000313" key="6">
    <source>
        <dbReference type="EMBL" id="ORY71207.1"/>
    </source>
</evidence>
<dbReference type="Gene3D" id="3.40.50.1010">
    <property type="entry name" value="5'-nuclease"/>
    <property type="match status" value="1"/>
</dbReference>
<evidence type="ECO:0000313" key="7">
    <source>
        <dbReference type="Proteomes" id="UP000193689"/>
    </source>
</evidence>
<dbReference type="PANTHER" id="PTHR11081:SF32">
    <property type="entry name" value="POST-TRANSCRIPTIONAL REGULATOR MKT1"/>
    <property type="match status" value="1"/>
</dbReference>
<dbReference type="GO" id="GO:0006417">
    <property type="term" value="P:regulation of translation"/>
    <property type="evidence" value="ECO:0007669"/>
    <property type="project" value="UniProtKB-KW"/>
</dbReference>
<dbReference type="CDD" id="cd09902">
    <property type="entry name" value="H3TH_MKT1"/>
    <property type="match status" value="1"/>
</dbReference>
<evidence type="ECO:0000256" key="1">
    <source>
        <dbReference type="ARBA" id="ARBA00022845"/>
    </source>
</evidence>
<dbReference type="RefSeq" id="XP_040720799.1">
    <property type="nucleotide sequence ID" value="XM_040864690.1"/>
</dbReference>
<accession>A0A1Y2EIE5</accession>
<comment type="similarity">
    <text evidence="2">Belongs to the XPG/RAD2 endonuclease family.</text>
</comment>
<evidence type="ECO:0000256" key="3">
    <source>
        <dbReference type="SAM" id="MobiDB-lite"/>
    </source>
</evidence>
<dbReference type="InterPro" id="IPR037314">
    <property type="entry name" value="MKT1_H3TH"/>
</dbReference>
<dbReference type="GO" id="GO:0003730">
    <property type="term" value="F:mRNA 3'-UTR binding"/>
    <property type="evidence" value="ECO:0007669"/>
    <property type="project" value="TreeGrafter"/>
</dbReference>
<keyword evidence="7" id="KW-1185">Reference proteome</keyword>
<feature type="domain" description="Post-transcriptional regulator MKT1 N-terminal" evidence="5">
    <location>
        <begin position="338"/>
        <end position="426"/>
    </location>
</feature>
<comment type="caution">
    <text evidence="6">The sequence shown here is derived from an EMBL/GenBank/DDBJ whole genome shotgun (WGS) entry which is preliminary data.</text>
</comment>
<proteinExistence type="inferred from homology"/>
<dbReference type="InParanoid" id="A0A1Y2EIE5"/>
<dbReference type="CDD" id="cd09858">
    <property type="entry name" value="PIN_MKT1"/>
    <property type="match status" value="1"/>
</dbReference>
<dbReference type="Proteomes" id="UP000193689">
    <property type="component" value="Unassembled WGS sequence"/>
</dbReference>
<feature type="domain" description="Post-transcriptional regulator MKT1 C-terminal" evidence="4">
    <location>
        <begin position="507"/>
        <end position="749"/>
    </location>
</feature>
<dbReference type="OrthoDB" id="17262at2759"/>
<evidence type="ECO:0000259" key="4">
    <source>
        <dbReference type="Pfam" id="PF12246"/>
    </source>
</evidence>
<evidence type="ECO:0000256" key="2">
    <source>
        <dbReference type="ARBA" id="ARBA00024023"/>
    </source>
</evidence>
<protein>
    <submittedName>
        <fullName evidence="6">Nuclease-like protein</fullName>
    </submittedName>
</protein>
<dbReference type="SUPFAM" id="SSF88723">
    <property type="entry name" value="PIN domain-like"/>
    <property type="match status" value="1"/>
</dbReference>
<dbReference type="InterPro" id="IPR022040">
    <property type="entry name" value="MKT1_N"/>
</dbReference>
<dbReference type="GeneID" id="63780902"/>
<name>A0A1Y2EIE5_9PEZI</name>
<sequence length="752" mass="84712">MRRRAGADNIPLGPGDGRNTRRDQYEEPAPTKQNLQAQTAELSQLEDTAIAVDASYYIQLFLDNPPYHEPLLPALGGLTGIESHIESDLDSWQANKTTPFFIFNGQSVVGQDDVSIQRGKRAIVKTDEAWDLYFRSEATAAVTAFGSNRGAYPVQHLFPLLQRILKKRNLHYLVPPYNASAQLAYFDMVDSEQCSAIMGGQELLLYPIRDHVIRFIDWDTGVFRAISKKGLIRTLNVSEPMFIDALLMTGNSFLPSFPPLQDTTINPRQPFTVMDAVNMLRTSEKAVATACNSFSDILQQKDPNWLQKYRKARMTIDHFIYISETGEIKVHNFDTLTHDNYEYLGYQLPAELFHYLNSGLIGPRTPAWITHGQIVVGPTLDGVNSDEYKKLVTTQLMPLREQALALLLPRLHRAIQFKPVHVKVWYDDKYLHTIEYRAGGNRAPEQAHTWDVKESTINQYFPDAKHGSVVFEVTALKNVDFAKATISKEKIKGVDSADLISSVTIWRFLHLRGYVDDSHRLTVWGEALATSLEEIEPVARANPDSSPAESVLLAYELLRFDLLHTRNQHPELSGLPMNGSDEDKASLLLISRCAILLKLHHEANGYTGPLSKNFLCFRSLSSSIREANRDLIEALVASMLLHAQGKKEREDYSDIGQRLPFLADTDVALGIAVKTLLDDIHPTDTPEQKQTKRAEFPGKYVPYATSFFKDLNVAFDFFGALHAGVKQLGDEQVPAADRKVWDRAAEYLKARQ</sequence>
<dbReference type="FunCoup" id="A0A1Y2EIE5">
    <property type="interactions" value="352"/>
</dbReference>
<dbReference type="PRINTS" id="PR00853">
    <property type="entry name" value="XPGRADSUPER"/>
</dbReference>
<dbReference type="Pfam" id="PF12247">
    <property type="entry name" value="MKT1_N"/>
    <property type="match status" value="1"/>
</dbReference>
<dbReference type="EMBL" id="MCFJ01000001">
    <property type="protein sequence ID" value="ORY71207.1"/>
    <property type="molecule type" value="Genomic_DNA"/>
</dbReference>
<gene>
    <name evidence="6" type="ORF">BCR38DRAFT_492209</name>
</gene>
<dbReference type="InterPro" id="IPR029060">
    <property type="entry name" value="PIN-like_dom_sf"/>
</dbReference>
<dbReference type="Pfam" id="PF12246">
    <property type="entry name" value="MKT1_C"/>
    <property type="match status" value="1"/>
</dbReference>
<dbReference type="InterPro" id="IPR022039">
    <property type="entry name" value="MKT1_C"/>
</dbReference>
<dbReference type="AlphaFoldDB" id="A0A1Y2EIE5"/>
<keyword evidence="1" id="KW-0810">Translation regulation</keyword>
<dbReference type="STRING" id="1141098.A0A1Y2EIE5"/>
<evidence type="ECO:0000259" key="5">
    <source>
        <dbReference type="Pfam" id="PF12247"/>
    </source>
</evidence>